<evidence type="ECO:0000313" key="11">
    <source>
        <dbReference type="EMBL" id="KAJ7722317.1"/>
    </source>
</evidence>
<evidence type="ECO:0000256" key="7">
    <source>
        <dbReference type="ARBA" id="ARBA00023004"/>
    </source>
</evidence>
<accession>A0AAD7ML88</accession>
<keyword evidence="8 10" id="KW-0503">Monooxygenase</keyword>
<feature type="binding site" description="axial binding residue" evidence="9">
    <location>
        <position position="441"/>
    </location>
    <ligand>
        <name>heme</name>
        <dbReference type="ChEBI" id="CHEBI:30413"/>
    </ligand>
    <ligandPart>
        <name>Fe</name>
        <dbReference type="ChEBI" id="CHEBI:18248"/>
    </ligandPart>
</feature>
<dbReference type="PRINTS" id="PR00463">
    <property type="entry name" value="EP450I"/>
</dbReference>
<evidence type="ECO:0000256" key="8">
    <source>
        <dbReference type="ARBA" id="ARBA00023033"/>
    </source>
</evidence>
<dbReference type="EMBL" id="JARKIB010000221">
    <property type="protein sequence ID" value="KAJ7722317.1"/>
    <property type="molecule type" value="Genomic_DNA"/>
</dbReference>
<keyword evidence="4 9" id="KW-0349">Heme</keyword>
<keyword evidence="6 10" id="KW-0560">Oxidoreductase</keyword>
<dbReference type="Gene3D" id="1.10.630.10">
    <property type="entry name" value="Cytochrome P450"/>
    <property type="match status" value="1"/>
</dbReference>
<organism evidence="11 12">
    <name type="scientific">Mycena metata</name>
    <dbReference type="NCBI Taxonomy" id="1033252"/>
    <lineage>
        <taxon>Eukaryota</taxon>
        <taxon>Fungi</taxon>
        <taxon>Dikarya</taxon>
        <taxon>Basidiomycota</taxon>
        <taxon>Agaricomycotina</taxon>
        <taxon>Agaricomycetes</taxon>
        <taxon>Agaricomycetidae</taxon>
        <taxon>Agaricales</taxon>
        <taxon>Marasmiineae</taxon>
        <taxon>Mycenaceae</taxon>
        <taxon>Mycena</taxon>
    </lineage>
</organism>
<evidence type="ECO:0000256" key="6">
    <source>
        <dbReference type="ARBA" id="ARBA00023002"/>
    </source>
</evidence>
<proteinExistence type="inferred from homology"/>
<dbReference type="GO" id="GO:0004497">
    <property type="term" value="F:monooxygenase activity"/>
    <property type="evidence" value="ECO:0007669"/>
    <property type="project" value="UniProtKB-KW"/>
</dbReference>
<keyword evidence="5 9" id="KW-0479">Metal-binding</keyword>
<dbReference type="InterPro" id="IPR002401">
    <property type="entry name" value="Cyt_P450_E_grp-I"/>
</dbReference>
<dbReference type="CDD" id="cd11065">
    <property type="entry name" value="CYP64-like"/>
    <property type="match status" value="1"/>
</dbReference>
<name>A0AAD7ML88_9AGAR</name>
<dbReference type="InterPro" id="IPR017972">
    <property type="entry name" value="Cyt_P450_CS"/>
</dbReference>
<comment type="pathway">
    <text evidence="2">Secondary metabolite biosynthesis.</text>
</comment>
<evidence type="ECO:0000256" key="4">
    <source>
        <dbReference type="ARBA" id="ARBA00022617"/>
    </source>
</evidence>
<dbReference type="PROSITE" id="PS00086">
    <property type="entry name" value="CYTOCHROME_P450"/>
    <property type="match status" value="1"/>
</dbReference>
<dbReference type="Proteomes" id="UP001215598">
    <property type="component" value="Unassembled WGS sequence"/>
</dbReference>
<keyword evidence="12" id="KW-1185">Reference proteome</keyword>
<protein>
    <submittedName>
        <fullName evidence="11">Cytochrome P450</fullName>
    </submittedName>
</protein>
<dbReference type="PANTHER" id="PTHR46300">
    <property type="entry name" value="P450, PUTATIVE (EUROFUNG)-RELATED-RELATED"/>
    <property type="match status" value="1"/>
</dbReference>
<comment type="caution">
    <text evidence="11">The sequence shown here is derived from an EMBL/GenBank/DDBJ whole genome shotgun (WGS) entry which is preliminary data.</text>
</comment>
<dbReference type="GO" id="GO:0005506">
    <property type="term" value="F:iron ion binding"/>
    <property type="evidence" value="ECO:0007669"/>
    <property type="project" value="InterPro"/>
</dbReference>
<dbReference type="GO" id="GO:0020037">
    <property type="term" value="F:heme binding"/>
    <property type="evidence" value="ECO:0007669"/>
    <property type="project" value="InterPro"/>
</dbReference>
<dbReference type="AlphaFoldDB" id="A0AAD7ML88"/>
<evidence type="ECO:0000256" key="1">
    <source>
        <dbReference type="ARBA" id="ARBA00001971"/>
    </source>
</evidence>
<reference evidence="11" key="1">
    <citation type="submission" date="2023-03" db="EMBL/GenBank/DDBJ databases">
        <title>Massive genome expansion in bonnet fungi (Mycena s.s.) driven by repeated elements and novel gene families across ecological guilds.</title>
        <authorList>
            <consortium name="Lawrence Berkeley National Laboratory"/>
            <person name="Harder C.B."/>
            <person name="Miyauchi S."/>
            <person name="Viragh M."/>
            <person name="Kuo A."/>
            <person name="Thoen E."/>
            <person name="Andreopoulos B."/>
            <person name="Lu D."/>
            <person name="Skrede I."/>
            <person name="Drula E."/>
            <person name="Henrissat B."/>
            <person name="Morin E."/>
            <person name="Kohler A."/>
            <person name="Barry K."/>
            <person name="LaButti K."/>
            <person name="Morin E."/>
            <person name="Salamov A."/>
            <person name="Lipzen A."/>
            <person name="Mereny Z."/>
            <person name="Hegedus B."/>
            <person name="Baldrian P."/>
            <person name="Stursova M."/>
            <person name="Weitz H."/>
            <person name="Taylor A."/>
            <person name="Grigoriev I.V."/>
            <person name="Nagy L.G."/>
            <person name="Martin F."/>
            <person name="Kauserud H."/>
        </authorList>
    </citation>
    <scope>NUCLEOTIDE SEQUENCE</scope>
    <source>
        <strain evidence="11">CBHHK182m</strain>
    </source>
</reference>
<dbReference type="InterPro" id="IPR001128">
    <property type="entry name" value="Cyt_P450"/>
</dbReference>
<dbReference type="PRINTS" id="PR00385">
    <property type="entry name" value="P450"/>
</dbReference>
<evidence type="ECO:0000256" key="5">
    <source>
        <dbReference type="ARBA" id="ARBA00022723"/>
    </source>
</evidence>
<evidence type="ECO:0000313" key="12">
    <source>
        <dbReference type="Proteomes" id="UP001215598"/>
    </source>
</evidence>
<dbReference type="Pfam" id="PF00067">
    <property type="entry name" value="p450"/>
    <property type="match status" value="1"/>
</dbReference>
<comment type="cofactor">
    <cofactor evidence="1 9">
        <name>heme</name>
        <dbReference type="ChEBI" id="CHEBI:30413"/>
    </cofactor>
</comment>
<evidence type="ECO:0000256" key="9">
    <source>
        <dbReference type="PIRSR" id="PIRSR602401-1"/>
    </source>
</evidence>
<dbReference type="PANTHER" id="PTHR46300:SF7">
    <property type="entry name" value="P450, PUTATIVE (EUROFUNG)-RELATED"/>
    <property type="match status" value="1"/>
</dbReference>
<evidence type="ECO:0000256" key="10">
    <source>
        <dbReference type="RuleBase" id="RU000461"/>
    </source>
</evidence>
<dbReference type="GO" id="GO:0016705">
    <property type="term" value="F:oxidoreductase activity, acting on paired donors, with incorporation or reduction of molecular oxygen"/>
    <property type="evidence" value="ECO:0007669"/>
    <property type="project" value="InterPro"/>
</dbReference>
<gene>
    <name evidence="11" type="ORF">B0H16DRAFT_1699330</name>
</gene>
<dbReference type="SUPFAM" id="SSF48264">
    <property type="entry name" value="Cytochrome P450"/>
    <property type="match status" value="1"/>
</dbReference>
<dbReference type="InterPro" id="IPR036396">
    <property type="entry name" value="Cyt_P450_sf"/>
</dbReference>
<keyword evidence="7 9" id="KW-0408">Iron</keyword>
<evidence type="ECO:0000256" key="2">
    <source>
        <dbReference type="ARBA" id="ARBA00005179"/>
    </source>
</evidence>
<evidence type="ECO:0000256" key="3">
    <source>
        <dbReference type="ARBA" id="ARBA00010617"/>
    </source>
</evidence>
<dbReference type="InterPro" id="IPR050364">
    <property type="entry name" value="Cytochrome_P450_fung"/>
</dbReference>
<comment type="similarity">
    <text evidence="3 10">Belongs to the cytochrome P450 family.</text>
</comment>
<sequence>MAYLDLSSALLVMAALALIFQKFSARRMRSRFPLPPGPKKLPIVGNLFNKPQAPEHETYMELGRKLNSDIIHLNLAGQSVVNLLSSTVADDLLEKRSALYSDRPSLHMYTDVIGWDFNFGFFKYGEKWRAHRRLFSERLNSGRSRQFRPQQLTAARKMLHGLLATPDDFLAHFRQMAGAFIINVAYGIKVLPVDDPYIMLAEEGVKAAGATIAGRFLVDTFPILRFIPEWFPGAGFKRQAKEWRKVGYAMRDGAFDEVKRQMEMGTAAHSFTTEYLQRLNEGRATYYDEDTIRTTAVSMYLAGADTVLSSFATFILAMLANPAAQKKAQMEIDSVTGGKRLPDFDDEDALPYVSALCKEVLRWKPVVPGGIAHLLAVEDQYNGYTLPANSIIAPNIWAILHDEAMYPDPQAFKPGRFLVDGKLNPNVRDPQAAFGFGRRICPGRFLAQASVFITVASILAAFDITKFIGTDGQPVEPTYEYSSGLVAAPLPFKCSIRPRSGAAAALVEAGDSEDD</sequence>